<dbReference type="RefSeq" id="WP_090443669.1">
    <property type="nucleotide sequence ID" value="NZ_FOHU01000009.1"/>
</dbReference>
<dbReference type="InterPro" id="IPR036890">
    <property type="entry name" value="HATPase_C_sf"/>
</dbReference>
<evidence type="ECO:0000256" key="2">
    <source>
        <dbReference type="ARBA" id="ARBA00004651"/>
    </source>
</evidence>
<evidence type="ECO:0000313" key="17">
    <source>
        <dbReference type="EMBL" id="SET37257.1"/>
    </source>
</evidence>
<keyword evidence="9 17" id="KW-0418">Kinase</keyword>
<evidence type="ECO:0000259" key="16">
    <source>
        <dbReference type="PROSITE" id="PS50885"/>
    </source>
</evidence>
<evidence type="ECO:0000256" key="9">
    <source>
        <dbReference type="ARBA" id="ARBA00022777"/>
    </source>
</evidence>
<dbReference type="SUPFAM" id="SSF55874">
    <property type="entry name" value="ATPase domain of HSP90 chaperone/DNA topoisomerase II/histidine kinase"/>
    <property type="match status" value="1"/>
</dbReference>
<feature type="transmembrane region" description="Helical" evidence="14">
    <location>
        <begin position="12"/>
        <end position="34"/>
    </location>
</feature>
<keyword evidence="12" id="KW-0902">Two-component regulatory system</keyword>
<comment type="subcellular location">
    <subcellularLocation>
        <location evidence="2">Cell membrane</location>
        <topology evidence="2">Multi-pass membrane protein</topology>
    </subcellularLocation>
</comment>
<keyword evidence="10" id="KW-0067">ATP-binding</keyword>
<dbReference type="PANTHER" id="PTHR45528">
    <property type="entry name" value="SENSOR HISTIDINE KINASE CPXA"/>
    <property type="match status" value="1"/>
</dbReference>
<keyword evidence="8" id="KW-0547">Nucleotide-binding</keyword>
<accession>A0A1I0DZF2</accession>
<dbReference type="EC" id="2.7.13.3" evidence="3"/>
<dbReference type="InterPro" id="IPR004358">
    <property type="entry name" value="Sig_transdc_His_kin-like_C"/>
</dbReference>
<dbReference type="CDD" id="cd06225">
    <property type="entry name" value="HAMP"/>
    <property type="match status" value="1"/>
</dbReference>
<evidence type="ECO:0000256" key="7">
    <source>
        <dbReference type="ARBA" id="ARBA00022692"/>
    </source>
</evidence>
<dbReference type="PROSITE" id="PS50109">
    <property type="entry name" value="HIS_KIN"/>
    <property type="match status" value="1"/>
</dbReference>
<dbReference type="InterPro" id="IPR036097">
    <property type="entry name" value="HisK_dim/P_sf"/>
</dbReference>
<proteinExistence type="predicted"/>
<keyword evidence="5" id="KW-0597">Phosphoprotein</keyword>
<dbReference type="SMART" id="SM00388">
    <property type="entry name" value="HisKA"/>
    <property type="match status" value="1"/>
</dbReference>
<keyword evidence="4" id="KW-1003">Cell membrane</keyword>
<dbReference type="AlphaFoldDB" id="A0A1I0DZF2"/>
<evidence type="ECO:0000256" key="14">
    <source>
        <dbReference type="SAM" id="Phobius"/>
    </source>
</evidence>
<dbReference type="InterPro" id="IPR003660">
    <property type="entry name" value="HAMP_dom"/>
</dbReference>
<dbReference type="FunFam" id="3.30.565.10:FF:000006">
    <property type="entry name" value="Sensor histidine kinase WalK"/>
    <property type="match status" value="1"/>
</dbReference>
<dbReference type="FunFam" id="1.10.287.130:FF:000001">
    <property type="entry name" value="Two-component sensor histidine kinase"/>
    <property type="match status" value="1"/>
</dbReference>
<dbReference type="InterPro" id="IPR050398">
    <property type="entry name" value="HssS/ArlS-like"/>
</dbReference>
<comment type="catalytic activity">
    <reaction evidence="1">
        <text>ATP + protein L-histidine = ADP + protein N-phospho-L-histidine.</text>
        <dbReference type="EC" id="2.7.13.3"/>
    </reaction>
</comment>
<dbReference type="GO" id="GO:0000155">
    <property type="term" value="F:phosphorelay sensor kinase activity"/>
    <property type="evidence" value="ECO:0007669"/>
    <property type="project" value="InterPro"/>
</dbReference>
<feature type="domain" description="Histidine kinase" evidence="15">
    <location>
        <begin position="265"/>
        <end position="485"/>
    </location>
</feature>
<evidence type="ECO:0000256" key="13">
    <source>
        <dbReference type="ARBA" id="ARBA00023136"/>
    </source>
</evidence>
<dbReference type="CDD" id="cd00075">
    <property type="entry name" value="HATPase"/>
    <property type="match status" value="1"/>
</dbReference>
<sequence length="490" mass="55989">MSIRFRLLLSYIALLLVPIILTIIVGVFAGFYYIEDVHRNYPGIEKVHTMKQAVTKTEVLFSDIKKISLRNPEKFLEEEFLNDVEEKLLTFNAAFIVRKGDQITYGRSVFEYISETEELPQFGEYVYDVPITNDDIDEGLRLNQHDFYFTDGSEGSIFIITNIEPMRRNFQELINTLMITIVIIIVITNGTLTYLVAGSIVKPLSKLKDSANRIKEGDLDFEVKINEKDEIGELSQAFEEMRKRLKNSIDIQHQYEENRKELFSNISHDLKTPITTIKGYVEGIKDGVADTPEKMEKYINTIYAKTEDVDRLIDDLFLFSKLDLNKLPLHLKTIDLSKYFTDLLEELKFDLEEKSVDIHYDNKAGDSTLVVADVMQLKRVIVNIIENAVKYMDKPQGIINIILRPDNGDMIVEIKDNGQGIPTDTIAFIFDRFYRGDPARNTLTGGSGLGLAIAKKIIEEHDGRMWAESVEGEGTSIFFTLKKSKSGDIA</sequence>
<evidence type="ECO:0000259" key="15">
    <source>
        <dbReference type="PROSITE" id="PS50109"/>
    </source>
</evidence>
<keyword evidence="18" id="KW-1185">Reference proteome</keyword>
<dbReference type="EMBL" id="FOHU01000009">
    <property type="protein sequence ID" value="SET37257.1"/>
    <property type="molecule type" value="Genomic_DNA"/>
</dbReference>
<reference evidence="17 18" key="1">
    <citation type="submission" date="2016-10" db="EMBL/GenBank/DDBJ databases">
        <authorList>
            <person name="de Groot N.N."/>
        </authorList>
    </citation>
    <scope>NUCLEOTIDE SEQUENCE [LARGE SCALE GENOMIC DNA]</scope>
    <source>
        <strain evidence="17 18">DSM 18979</strain>
    </source>
</reference>
<dbReference type="Pfam" id="PF00672">
    <property type="entry name" value="HAMP"/>
    <property type="match status" value="1"/>
</dbReference>
<organism evidence="17 18">
    <name type="scientific">Natronincola peptidivorans</name>
    <dbReference type="NCBI Taxonomy" id="426128"/>
    <lineage>
        <taxon>Bacteria</taxon>
        <taxon>Bacillati</taxon>
        <taxon>Bacillota</taxon>
        <taxon>Clostridia</taxon>
        <taxon>Peptostreptococcales</taxon>
        <taxon>Natronincolaceae</taxon>
        <taxon>Natronincola</taxon>
    </lineage>
</organism>
<name>A0A1I0DZF2_9FIRM</name>
<evidence type="ECO:0000256" key="6">
    <source>
        <dbReference type="ARBA" id="ARBA00022679"/>
    </source>
</evidence>
<dbReference type="InterPro" id="IPR005467">
    <property type="entry name" value="His_kinase_dom"/>
</dbReference>
<dbReference type="Gene3D" id="6.10.340.10">
    <property type="match status" value="1"/>
</dbReference>
<evidence type="ECO:0000256" key="8">
    <source>
        <dbReference type="ARBA" id="ARBA00022741"/>
    </source>
</evidence>
<dbReference type="STRING" id="426128.SAMN05660297_02192"/>
<dbReference type="Proteomes" id="UP000199568">
    <property type="component" value="Unassembled WGS sequence"/>
</dbReference>
<feature type="domain" description="HAMP" evidence="16">
    <location>
        <begin position="198"/>
        <end position="250"/>
    </location>
</feature>
<dbReference type="SUPFAM" id="SSF158472">
    <property type="entry name" value="HAMP domain-like"/>
    <property type="match status" value="1"/>
</dbReference>
<dbReference type="Gene3D" id="3.30.565.10">
    <property type="entry name" value="Histidine kinase-like ATPase, C-terminal domain"/>
    <property type="match status" value="1"/>
</dbReference>
<dbReference type="InterPro" id="IPR003661">
    <property type="entry name" value="HisK_dim/P_dom"/>
</dbReference>
<dbReference type="Pfam" id="PF02518">
    <property type="entry name" value="HATPase_c"/>
    <property type="match status" value="1"/>
</dbReference>
<dbReference type="GO" id="GO:0005886">
    <property type="term" value="C:plasma membrane"/>
    <property type="evidence" value="ECO:0007669"/>
    <property type="project" value="UniProtKB-SubCell"/>
</dbReference>
<evidence type="ECO:0000256" key="12">
    <source>
        <dbReference type="ARBA" id="ARBA00023012"/>
    </source>
</evidence>
<keyword evidence="13 14" id="KW-0472">Membrane</keyword>
<evidence type="ECO:0000313" key="18">
    <source>
        <dbReference type="Proteomes" id="UP000199568"/>
    </source>
</evidence>
<dbReference type="Pfam" id="PF00512">
    <property type="entry name" value="HisKA"/>
    <property type="match status" value="1"/>
</dbReference>
<keyword evidence="7 14" id="KW-0812">Transmembrane</keyword>
<evidence type="ECO:0000256" key="10">
    <source>
        <dbReference type="ARBA" id="ARBA00022840"/>
    </source>
</evidence>
<feature type="transmembrane region" description="Helical" evidence="14">
    <location>
        <begin position="173"/>
        <end position="197"/>
    </location>
</feature>
<evidence type="ECO:0000256" key="11">
    <source>
        <dbReference type="ARBA" id="ARBA00022989"/>
    </source>
</evidence>
<dbReference type="PANTHER" id="PTHR45528:SF1">
    <property type="entry name" value="SENSOR HISTIDINE KINASE CPXA"/>
    <property type="match status" value="1"/>
</dbReference>
<protein>
    <recommendedName>
        <fullName evidence="3">histidine kinase</fullName>
        <ecNumber evidence="3">2.7.13.3</ecNumber>
    </recommendedName>
</protein>
<dbReference type="CDD" id="cd00082">
    <property type="entry name" value="HisKA"/>
    <property type="match status" value="1"/>
</dbReference>
<keyword evidence="6" id="KW-0808">Transferase</keyword>
<evidence type="ECO:0000256" key="3">
    <source>
        <dbReference type="ARBA" id="ARBA00012438"/>
    </source>
</evidence>
<dbReference type="OrthoDB" id="335833at2"/>
<dbReference type="PROSITE" id="PS50885">
    <property type="entry name" value="HAMP"/>
    <property type="match status" value="1"/>
</dbReference>
<evidence type="ECO:0000256" key="5">
    <source>
        <dbReference type="ARBA" id="ARBA00022553"/>
    </source>
</evidence>
<dbReference type="SMART" id="SM00304">
    <property type="entry name" value="HAMP"/>
    <property type="match status" value="1"/>
</dbReference>
<evidence type="ECO:0000256" key="4">
    <source>
        <dbReference type="ARBA" id="ARBA00022475"/>
    </source>
</evidence>
<dbReference type="SMART" id="SM00387">
    <property type="entry name" value="HATPase_c"/>
    <property type="match status" value="1"/>
</dbReference>
<gene>
    <name evidence="17" type="ORF">SAMN05660297_02192</name>
</gene>
<keyword evidence="11 14" id="KW-1133">Transmembrane helix</keyword>
<dbReference type="InterPro" id="IPR003594">
    <property type="entry name" value="HATPase_dom"/>
</dbReference>
<dbReference type="SUPFAM" id="SSF47384">
    <property type="entry name" value="Homodimeric domain of signal transducing histidine kinase"/>
    <property type="match status" value="1"/>
</dbReference>
<dbReference type="Gene3D" id="1.10.287.130">
    <property type="match status" value="1"/>
</dbReference>
<evidence type="ECO:0000256" key="1">
    <source>
        <dbReference type="ARBA" id="ARBA00000085"/>
    </source>
</evidence>
<dbReference type="PRINTS" id="PR00344">
    <property type="entry name" value="BCTRLSENSOR"/>
</dbReference>
<dbReference type="GO" id="GO:0005524">
    <property type="term" value="F:ATP binding"/>
    <property type="evidence" value="ECO:0007669"/>
    <property type="project" value="UniProtKB-KW"/>
</dbReference>